<dbReference type="OrthoDB" id="1224191at2"/>
<dbReference type="EMBL" id="JPRP01000003">
    <property type="protein sequence ID" value="KFE98053.1"/>
    <property type="molecule type" value="Genomic_DNA"/>
</dbReference>
<proteinExistence type="predicted"/>
<protein>
    <submittedName>
        <fullName evidence="1">Uncharacterized protein</fullName>
    </submittedName>
</protein>
<organism evidence="1 2">
    <name type="scientific">Chryseobacterium formosense</name>
    <dbReference type="NCBI Taxonomy" id="236814"/>
    <lineage>
        <taxon>Bacteria</taxon>
        <taxon>Pseudomonadati</taxon>
        <taxon>Bacteroidota</taxon>
        <taxon>Flavobacteriia</taxon>
        <taxon>Flavobacteriales</taxon>
        <taxon>Weeksellaceae</taxon>
        <taxon>Chryseobacterium group</taxon>
        <taxon>Chryseobacterium</taxon>
    </lineage>
</organism>
<comment type="caution">
    <text evidence="1">The sequence shown here is derived from an EMBL/GenBank/DDBJ whole genome shotgun (WGS) entry which is preliminary data.</text>
</comment>
<evidence type="ECO:0000313" key="2">
    <source>
        <dbReference type="Proteomes" id="UP000028713"/>
    </source>
</evidence>
<keyword evidence="2" id="KW-1185">Reference proteome</keyword>
<sequence length="311" mass="36354">MKKLGIIFILIFNFCFSQTNYTLKLKFEEKYFLSNFITSKTTNEFVLKVFKESDSVSTFDKSRNYIDILDATLRANINVIYNKEFTKAERIEYDSLNAEIKNGDLIKIFKSAVKANFGTEFLEEAFKNFGITNFKIVSTDYNRFSIDFSDKANFEKAQDLFGNNRLTFHNEIENNELEKIQNCFMKENDSLVKNNYLKKQKNYLLIYKDDANLFGDSYKHSKCFDSNKISFLLNDGEEYDVFSKLFFVKNTTELEKNLINSIVSFDFGPENNINSDGTFIFITILLNKNGQDFLKKYSHLNVGKNIFFGNK</sequence>
<dbReference type="STRING" id="236814.IX39_16790"/>
<dbReference type="RefSeq" id="WP_034678502.1">
    <property type="nucleotide sequence ID" value="NZ_FPAP01000003.1"/>
</dbReference>
<dbReference type="Proteomes" id="UP000028713">
    <property type="component" value="Unassembled WGS sequence"/>
</dbReference>
<reference evidence="1 2" key="1">
    <citation type="submission" date="2014-07" db="EMBL/GenBank/DDBJ databases">
        <title>Genome of Chryseobacterium formosense LMG 24722.</title>
        <authorList>
            <person name="Pipes S.E."/>
            <person name="Stropko S.J."/>
            <person name="Newman J.D."/>
        </authorList>
    </citation>
    <scope>NUCLEOTIDE SEQUENCE [LARGE SCALE GENOMIC DNA]</scope>
    <source>
        <strain evidence="1 2">LMG 24722</strain>
    </source>
</reference>
<name>A0A085Z0U0_9FLAO</name>
<gene>
    <name evidence="1" type="ORF">IX39_16790</name>
</gene>
<accession>A0A085Z0U0</accession>
<evidence type="ECO:0000313" key="1">
    <source>
        <dbReference type="EMBL" id="KFE98053.1"/>
    </source>
</evidence>
<dbReference type="AlphaFoldDB" id="A0A085Z0U0"/>